<keyword evidence="6" id="KW-1185">Reference proteome</keyword>
<evidence type="ECO:0000313" key="5">
    <source>
        <dbReference type="EMBL" id="CAG5008902.1"/>
    </source>
</evidence>
<evidence type="ECO:0000259" key="4">
    <source>
        <dbReference type="Pfam" id="PF16332"/>
    </source>
</evidence>
<feature type="signal peptide" evidence="2">
    <location>
        <begin position="1"/>
        <end position="27"/>
    </location>
</feature>
<dbReference type="InterPro" id="IPR008929">
    <property type="entry name" value="Chondroitin_lyas"/>
</dbReference>
<evidence type="ECO:0000259" key="3">
    <source>
        <dbReference type="Pfam" id="PF07940"/>
    </source>
</evidence>
<dbReference type="Proteomes" id="UP000680038">
    <property type="component" value="Unassembled WGS sequence"/>
</dbReference>
<dbReference type="AlphaFoldDB" id="A0A916JGE9"/>
<organism evidence="5 6">
    <name type="scientific">Dyadobacter helix</name>
    <dbReference type="NCBI Taxonomy" id="2822344"/>
    <lineage>
        <taxon>Bacteria</taxon>
        <taxon>Pseudomonadati</taxon>
        <taxon>Bacteroidota</taxon>
        <taxon>Cytophagia</taxon>
        <taxon>Cytophagales</taxon>
        <taxon>Spirosomataceae</taxon>
        <taxon>Dyadobacter</taxon>
    </lineage>
</organism>
<protein>
    <recommendedName>
        <fullName evidence="7">Heparinase</fullName>
    </recommendedName>
</protein>
<keyword evidence="2" id="KW-0732">Signal</keyword>
<dbReference type="Gene3D" id="1.50.10.100">
    <property type="entry name" value="Chondroitin AC/alginate lyase"/>
    <property type="match status" value="1"/>
</dbReference>
<name>A0A916JGE9_9BACT</name>
<dbReference type="InterPro" id="IPR032518">
    <property type="entry name" value="HepII_N"/>
</dbReference>
<dbReference type="PANTHER" id="PTHR38045">
    <property type="entry name" value="CHROMOSOME 1, WHOLE GENOME SHOTGUN SEQUENCE"/>
    <property type="match status" value="1"/>
</dbReference>
<evidence type="ECO:0008006" key="7">
    <source>
        <dbReference type="Google" id="ProtNLM"/>
    </source>
</evidence>
<dbReference type="InterPro" id="IPR012480">
    <property type="entry name" value="Hepar_II_III_C"/>
</dbReference>
<accession>A0A916JGE9</accession>
<dbReference type="PANTHER" id="PTHR38045:SF1">
    <property type="entry name" value="HEPARINASE II_III-LIKE PROTEIN"/>
    <property type="match status" value="1"/>
</dbReference>
<reference evidence="5" key="1">
    <citation type="submission" date="2021-04" db="EMBL/GenBank/DDBJ databases">
        <authorList>
            <person name="Rodrigo-Torres L."/>
            <person name="Arahal R. D."/>
            <person name="Lucena T."/>
        </authorList>
    </citation>
    <scope>NUCLEOTIDE SEQUENCE</scope>
    <source>
        <strain evidence="5">CECT 9275</strain>
    </source>
</reference>
<dbReference type="Pfam" id="PF16332">
    <property type="entry name" value="DUF4962"/>
    <property type="match status" value="1"/>
</dbReference>
<comment type="subcellular location">
    <subcellularLocation>
        <location evidence="1">Cell envelope</location>
    </subcellularLocation>
</comment>
<gene>
    <name evidence="5" type="ORF">DYBT9275_04381</name>
</gene>
<dbReference type="EMBL" id="CAJRAF010000002">
    <property type="protein sequence ID" value="CAG5008902.1"/>
    <property type="molecule type" value="Genomic_DNA"/>
</dbReference>
<dbReference type="RefSeq" id="WP_215240758.1">
    <property type="nucleotide sequence ID" value="NZ_CAJRAF010000002.1"/>
</dbReference>
<evidence type="ECO:0000256" key="2">
    <source>
        <dbReference type="SAM" id="SignalP"/>
    </source>
</evidence>
<evidence type="ECO:0000256" key="1">
    <source>
        <dbReference type="ARBA" id="ARBA00004196"/>
    </source>
</evidence>
<feature type="domain" description="Heparinase II N-terminal" evidence="4">
    <location>
        <begin position="31"/>
        <end position="324"/>
    </location>
</feature>
<sequence>MVSGRIPSLYKIIFFAWLAGLCSQVLAQEVYAPTPAADLSKLKTGHPRILLLKGEEKRILDQVQKHPQWRAVHEAILHECDTILGLAPLTREMTGKRLLGAQECLRRVFQLSYAYRTTRNPAYLNRAENEMLSVARFSDWNPSHFLDTAEMTMAVAIGYDWLYHDLPAATKDTLRLALVEKGIRISFDSKYNRFVTSEHNWNQVCNSGMVFGALAIAEDEPELAQNIINRALQSVPKVMNASYKPDGAYPEGYAYWEYGTSFNVLLISALEKALGEDYGLSAMPGFLKTAAFILNITGPINEVHNWGDCGEKLAGFSPASFWFASKTGDNSVLFQQTQFMNTRKAPGQVTNRLLPAALIWGTQLDISRIKKPEKKVWIGQGTNPVGFMRTSWTNRNAIFIGFKAGTPDMSHGQMDVGSFVLDAYGERWAMDFGSQDYYSLERRGVRVFGHTQDAQRWQIFRYNNLVHNTLTINGQHQRVDGYAKIDNWSESSSRMSVISDISTVYRGQLQSAKRGISIIDNREVVIRDEVKAPDRNTTLRWTLLTPAHVKVLDKKTVELTQNGKTMYLIFDSELPISIKTWPTTPPKDYDAPNPGTALVGFEANIPAGTEQYFNTFFSKNRTGFPPIGKLDSWNGK</sequence>
<proteinExistence type="predicted"/>
<feature type="chain" id="PRO_5037136505" description="Heparinase" evidence="2">
    <location>
        <begin position="28"/>
        <end position="636"/>
    </location>
</feature>
<dbReference type="Gene3D" id="2.70.98.70">
    <property type="match status" value="1"/>
</dbReference>
<dbReference type="GO" id="GO:0030313">
    <property type="term" value="C:cell envelope"/>
    <property type="evidence" value="ECO:0007669"/>
    <property type="project" value="UniProtKB-SubCell"/>
</dbReference>
<comment type="caution">
    <text evidence="5">The sequence shown here is derived from an EMBL/GenBank/DDBJ whole genome shotgun (WGS) entry which is preliminary data.</text>
</comment>
<dbReference type="GO" id="GO:0016829">
    <property type="term" value="F:lyase activity"/>
    <property type="evidence" value="ECO:0007669"/>
    <property type="project" value="InterPro"/>
</dbReference>
<evidence type="ECO:0000313" key="6">
    <source>
        <dbReference type="Proteomes" id="UP000680038"/>
    </source>
</evidence>
<dbReference type="Pfam" id="PF07940">
    <property type="entry name" value="Hepar_II_III_C"/>
    <property type="match status" value="1"/>
</dbReference>
<feature type="domain" description="Heparinase II/III-like C-terminal" evidence="3">
    <location>
        <begin position="394"/>
        <end position="572"/>
    </location>
</feature>
<dbReference type="SUPFAM" id="SSF48230">
    <property type="entry name" value="Chondroitin AC/alginate lyase"/>
    <property type="match status" value="1"/>
</dbReference>